<dbReference type="GO" id="GO:0005737">
    <property type="term" value="C:cytoplasm"/>
    <property type="evidence" value="ECO:0007669"/>
    <property type="project" value="TreeGrafter"/>
</dbReference>
<name>D1APD1_SEBTE</name>
<reference evidence="15 16" key="2">
    <citation type="journal article" date="2010" name="Stand. Genomic Sci.">
        <title>Complete genome sequence of Sebaldella termitidis type strain (NCTC 11300).</title>
        <authorList>
            <person name="Harmon-Smith M."/>
            <person name="Celia L."/>
            <person name="Chertkov O."/>
            <person name="Lapidus A."/>
            <person name="Copeland A."/>
            <person name="Glavina Del Rio T."/>
            <person name="Nolan M."/>
            <person name="Lucas S."/>
            <person name="Tice H."/>
            <person name="Cheng J.F."/>
            <person name="Han C."/>
            <person name="Detter J.C."/>
            <person name="Bruce D."/>
            <person name="Goodwin L."/>
            <person name="Pitluck S."/>
            <person name="Pati A."/>
            <person name="Liolios K."/>
            <person name="Ivanova N."/>
            <person name="Mavromatis K."/>
            <person name="Mikhailova N."/>
            <person name="Chen A."/>
            <person name="Palaniappan K."/>
            <person name="Land M."/>
            <person name="Hauser L."/>
            <person name="Chang Y.J."/>
            <person name="Jeffries C.D."/>
            <person name="Brettin T."/>
            <person name="Goker M."/>
            <person name="Beck B."/>
            <person name="Bristow J."/>
            <person name="Eisen J.A."/>
            <person name="Markowitz V."/>
            <person name="Hugenholtz P."/>
            <person name="Kyrpides N.C."/>
            <person name="Klenk H.P."/>
            <person name="Chen F."/>
        </authorList>
    </citation>
    <scope>NUCLEOTIDE SEQUENCE [LARGE SCALE GENOMIC DNA]</scope>
    <source>
        <strain evidence="16">ATCC 33386 / NCTC 11300</strain>
    </source>
</reference>
<dbReference type="RefSeq" id="WP_012862547.1">
    <property type="nucleotide sequence ID" value="NC_013517.1"/>
</dbReference>
<dbReference type="InterPro" id="IPR029063">
    <property type="entry name" value="SAM-dependent_MTases_sf"/>
</dbReference>
<keyword evidence="4" id="KW-0489">Methyltransferase</keyword>
<organism evidence="15 16">
    <name type="scientific">Sebaldella termitidis (strain ATCC 33386 / NCTC 11300)</name>
    <dbReference type="NCBI Taxonomy" id="526218"/>
    <lineage>
        <taxon>Bacteria</taxon>
        <taxon>Fusobacteriati</taxon>
        <taxon>Fusobacteriota</taxon>
        <taxon>Fusobacteriia</taxon>
        <taxon>Fusobacteriales</taxon>
        <taxon>Leptotrichiaceae</taxon>
        <taxon>Sebaldella</taxon>
    </lineage>
</organism>
<dbReference type="eggNOG" id="COG2227">
    <property type="taxonomic scope" value="Bacteria"/>
</dbReference>
<evidence type="ECO:0000313" key="15">
    <source>
        <dbReference type="EMBL" id="ACZ09965.1"/>
    </source>
</evidence>
<comment type="cofactor">
    <cofactor evidence="1">
        <name>Mg(2+)</name>
        <dbReference type="ChEBI" id="CHEBI:18420"/>
    </cofactor>
</comment>
<evidence type="ECO:0000256" key="11">
    <source>
        <dbReference type="ARBA" id="ARBA00035025"/>
    </source>
</evidence>
<protein>
    <recommendedName>
        <fullName evidence="3">Small RNA 2'-O-methyltransferase</fullName>
        <ecNumber evidence="11">2.1.1.386</ecNumber>
    </recommendedName>
</protein>
<keyword evidence="10" id="KW-0943">RNA-mediated gene silencing</keyword>
<dbReference type="Gene3D" id="3.40.50.150">
    <property type="entry name" value="Vaccinia Virus protein VP39"/>
    <property type="match status" value="1"/>
</dbReference>
<sequence length="426" mass="50565">MAIMQLRSTNPDFSFLIKKNPGNGMIFREIRKGTAYGWYSDDETYNIYFKDADNEISFKQYPDEDFEYLNLSRYNSPLIPLNMLTEFLGSLVKKDNVQDTAGFKHTLMINMIHLQRIHYIEFFQKHFKDFEFKIEEISDKSYKLLITTERTLEDLVHVSSVLFLFFAMFGKEYIDIPESMLKKYITSLQIIDAPFYIRNLFVQNFLTSRKRFRDFKAELEKSERYGIRFEFGNTAYQRREFIKGKLKFDKKIIDIGCGEGFYALSFARNIEHEYIAVDIDETLLERVRNNAVKRELDNIFTYPSLESYIEDYDGELSDVILTEVIEHMPLEEAGNLIKSICRNINFETLVITTPNQEFNKFYELNEELRHDDHKWEFGKEEFKSWISDILEEAEISYVEIGDSVDGLSTTQGVIVKRIWNNREENR</sequence>
<keyword evidence="8" id="KW-0460">Magnesium</keyword>
<dbReference type="SUPFAM" id="SSF53335">
    <property type="entry name" value="S-adenosyl-L-methionine-dependent methyltransferases"/>
    <property type="match status" value="1"/>
</dbReference>
<evidence type="ECO:0000259" key="14">
    <source>
        <dbReference type="Pfam" id="PF22032"/>
    </source>
</evidence>
<comment type="similarity">
    <text evidence="2">Belongs to the methyltransferase superfamily. HEN1 family.</text>
</comment>
<evidence type="ECO:0000256" key="2">
    <source>
        <dbReference type="ARBA" id="ARBA00009026"/>
    </source>
</evidence>
<dbReference type="GO" id="GO:0090486">
    <property type="term" value="F:small RNA 2'-O-methyltransferase activity"/>
    <property type="evidence" value="ECO:0007669"/>
    <property type="project" value="UniProtKB-EC"/>
</dbReference>
<dbReference type="Pfam" id="PF22032">
    <property type="entry name" value="Hen1_N"/>
    <property type="match status" value="1"/>
</dbReference>
<dbReference type="GO" id="GO:0030422">
    <property type="term" value="P:siRNA processing"/>
    <property type="evidence" value="ECO:0007669"/>
    <property type="project" value="TreeGrafter"/>
</dbReference>
<keyword evidence="6" id="KW-0949">S-adenosyl-L-methionine</keyword>
<dbReference type="InterPro" id="IPR053890">
    <property type="entry name" value="Hen1-like_N"/>
</dbReference>
<keyword evidence="5" id="KW-0808">Transferase</keyword>
<dbReference type="HOGENOM" id="CLU_643873_0_0_0"/>
<feature type="domain" description="Hen1-like N-terminal" evidence="14">
    <location>
        <begin position="3"/>
        <end position="224"/>
    </location>
</feature>
<evidence type="ECO:0000259" key="13">
    <source>
        <dbReference type="Pfam" id="PF13649"/>
    </source>
</evidence>
<dbReference type="InterPro" id="IPR026610">
    <property type="entry name" value="Hen1"/>
</dbReference>
<evidence type="ECO:0000256" key="1">
    <source>
        <dbReference type="ARBA" id="ARBA00001946"/>
    </source>
</evidence>
<dbReference type="PANTHER" id="PTHR21404">
    <property type="entry name" value="HEN1"/>
    <property type="match status" value="1"/>
</dbReference>
<evidence type="ECO:0000313" key="16">
    <source>
        <dbReference type="Proteomes" id="UP000000845"/>
    </source>
</evidence>
<keyword evidence="7" id="KW-0479">Metal-binding</keyword>
<comment type="catalytic activity">
    <reaction evidence="12">
        <text>small RNA 3'-end nucleotide + S-adenosyl-L-methionine = small RNA 3'-end 2'-O-methylnucleotide + S-adenosyl-L-homocysteine + H(+)</text>
        <dbReference type="Rhea" id="RHEA:37887"/>
        <dbReference type="Rhea" id="RHEA-COMP:10415"/>
        <dbReference type="Rhea" id="RHEA-COMP:10416"/>
        <dbReference type="ChEBI" id="CHEBI:15378"/>
        <dbReference type="ChEBI" id="CHEBI:57856"/>
        <dbReference type="ChEBI" id="CHEBI:59789"/>
        <dbReference type="ChEBI" id="CHEBI:74896"/>
        <dbReference type="ChEBI" id="CHEBI:74898"/>
        <dbReference type="EC" id="2.1.1.386"/>
    </reaction>
</comment>
<proteinExistence type="inferred from homology"/>
<dbReference type="Pfam" id="PF13649">
    <property type="entry name" value="Methyltransf_25"/>
    <property type="match status" value="1"/>
</dbReference>
<evidence type="ECO:0000256" key="6">
    <source>
        <dbReference type="ARBA" id="ARBA00022691"/>
    </source>
</evidence>
<feature type="domain" description="Methyltransferase" evidence="13">
    <location>
        <begin position="252"/>
        <end position="342"/>
    </location>
</feature>
<dbReference type="EC" id="2.1.1.386" evidence="11"/>
<dbReference type="STRING" id="526218.Sterm_3123"/>
<dbReference type="KEGG" id="str:Sterm_3123"/>
<dbReference type="EMBL" id="CP001739">
    <property type="protein sequence ID" value="ACZ09965.1"/>
    <property type="molecule type" value="Genomic_DNA"/>
</dbReference>
<keyword evidence="9" id="KW-0694">RNA-binding</keyword>
<dbReference type="InterPro" id="IPR041698">
    <property type="entry name" value="Methyltransf_25"/>
</dbReference>
<gene>
    <name evidence="15" type="ordered locus">Sterm_3123</name>
</gene>
<evidence type="ECO:0000256" key="4">
    <source>
        <dbReference type="ARBA" id="ARBA00022603"/>
    </source>
</evidence>
<evidence type="ECO:0000256" key="7">
    <source>
        <dbReference type="ARBA" id="ARBA00022723"/>
    </source>
</evidence>
<evidence type="ECO:0000256" key="5">
    <source>
        <dbReference type="ARBA" id="ARBA00022679"/>
    </source>
</evidence>
<dbReference type="AlphaFoldDB" id="D1APD1"/>
<reference evidence="16" key="1">
    <citation type="submission" date="2009-09" db="EMBL/GenBank/DDBJ databases">
        <title>The complete chromosome of Sebaldella termitidis ATCC 33386.</title>
        <authorList>
            <consortium name="US DOE Joint Genome Institute (JGI-PGF)"/>
            <person name="Lucas S."/>
            <person name="Copeland A."/>
            <person name="Lapidus A."/>
            <person name="Glavina del Rio T."/>
            <person name="Dalin E."/>
            <person name="Tice H."/>
            <person name="Bruce D."/>
            <person name="Goodwin L."/>
            <person name="Pitluck S."/>
            <person name="Kyrpides N."/>
            <person name="Mavromatis K."/>
            <person name="Ivanova N."/>
            <person name="Mikhailova N."/>
            <person name="Sims D."/>
            <person name="Meincke L."/>
            <person name="Brettin T."/>
            <person name="Detter J.C."/>
            <person name="Han C."/>
            <person name="Larimer F."/>
            <person name="Land M."/>
            <person name="Hauser L."/>
            <person name="Markowitz V."/>
            <person name="Cheng J.F."/>
            <person name="Hugenholtz P."/>
            <person name="Woyke T."/>
            <person name="Wu D."/>
            <person name="Eisen J.A."/>
        </authorList>
    </citation>
    <scope>NUCLEOTIDE SEQUENCE [LARGE SCALE GENOMIC DNA]</scope>
    <source>
        <strain evidence="16">ATCC 33386 / NCTC 11300</strain>
    </source>
</reference>
<evidence type="ECO:0000256" key="12">
    <source>
        <dbReference type="ARBA" id="ARBA00048418"/>
    </source>
</evidence>
<evidence type="ECO:0000256" key="10">
    <source>
        <dbReference type="ARBA" id="ARBA00023158"/>
    </source>
</evidence>
<dbReference type="Proteomes" id="UP000000845">
    <property type="component" value="Chromosome"/>
</dbReference>
<evidence type="ECO:0000256" key="8">
    <source>
        <dbReference type="ARBA" id="ARBA00022842"/>
    </source>
</evidence>
<evidence type="ECO:0000256" key="9">
    <source>
        <dbReference type="ARBA" id="ARBA00022884"/>
    </source>
</evidence>
<accession>D1APD1</accession>
<dbReference type="PANTHER" id="PTHR21404:SF3">
    <property type="entry name" value="SMALL RNA 2'-O-METHYLTRANSFERASE"/>
    <property type="match status" value="1"/>
</dbReference>
<dbReference type="GO" id="GO:0001510">
    <property type="term" value="P:RNA methylation"/>
    <property type="evidence" value="ECO:0007669"/>
    <property type="project" value="InterPro"/>
</dbReference>
<keyword evidence="16" id="KW-1185">Reference proteome</keyword>
<dbReference type="CDD" id="cd02440">
    <property type="entry name" value="AdoMet_MTases"/>
    <property type="match status" value="1"/>
</dbReference>
<evidence type="ECO:0000256" key="3">
    <source>
        <dbReference type="ARBA" id="ARBA00021330"/>
    </source>
</evidence>
<dbReference type="GO" id="GO:0003723">
    <property type="term" value="F:RNA binding"/>
    <property type="evidence" value="ECO:0007669"/>
    <property type="project" value="UniProtKB-KW"/>
</dbReference>
<dbReference type="GO" id="GO:0046872">
    <property type="term" value="F:metal ion binding"/>
    <property type="evidence" value="ECO:0007669"/>
    <property type="project" value="UniProtKB-KW"/>
</dbReference>